<dbReference type="PANTHER" id="PTHR11603">
    <property type="entry name" value="AAA FAMILY ATPASE"/>
    <property type="match status" value="1"/>
</dbReference>
<keyword evidence="5" id="KW-0472">Membrane</keyword>
<dbReference type="InterPro" id="IPR052041">
    <property type="entry name" value="Nucleic_acid_metab_PIN/TRAM"/>
</dbReference>
<evidence type="ECO:0000256" key="1">
    <source>
        <dbReference type="ARBA" id="ARBA00001946"/>
    </source>
</evidence>
<dbReference type="InterPro" id="IPR002792">
    <property type="entry name" value="TRAM_dom"/>
</dbReference>
<dbReference type="Proteomes" id="UP000034913">
    <property type="component" value="Unassembled WGS sequence"/>
</dbReference>
<evidence type="ECO:0000256" key="5">
    <source>
        <dbReference type="SAM" id="Phobius"/>
    </source>
</evidence>
<protein>
    <submittedName>
        <fullName evidence="7">PilT protein domain protein</fullName>
    </submittedName>
</protein>
<sequence length="323" mass="35963">MAQIFAGIIIVLVLAYLAIARRSLSVPSSVFMMTLLGVIVGLSVGALISLPLARLEGPLGQWLPIIVNIFSVAIVTTFFYNQRESIMRSIGQLFDLIGAVVKEARSVRRESGRPERGALTHPIVVDTSVIIDGRILDLVKTGFLVGTLVVPRFVLEELQSIADSEEVLRRNKGRRGLEVLNNLRHEPHVSLEIVDDDFANEPDVDSKVIRLAKYYRGRLMTVDYNLNRVAQIQNIQVLNVNELNNALRPVVLPGERMKLRILQAGKDEGQGVGYLEDGTMVVVEGGDRYIGHEHEVVVTRVFQTVAGKMIFAMPEEKYQQARK</sequence>
<dbReference type="InterPro" id="IPR002716">
    <property type="entry name" value="PIN_dom"/>
</dbReference>
<dbReference type="PROSITE" id="PS50926">
    <property type="entry name" value="TRAM"/>
    <property type="match status" value="1"/>
</dbReference>
<dbReference type="AlphaFoldDB" id="A0A0G1ZH53"/>
<dbReference type="GO" id="GO:0004518">
    <property type="term" value="F:nuclease activity"/>
    <property type="evidence" value="ECO:0007669"/>
    <property type="project" value="UniProtKB-KW"/>
</dbReference>
<dbReference type="PATRIC" id="fig|1620414.3.peg.201"/>
<name>A0A0G1ZH53_UNCK3</name>
<keyword evidence="2" id="KW-0540">Nuclease</keyword>
<proteinExistence type="predicted"/>
<dbReference type="CDD" id="cd09877">
    <property type="entry name" value="PIN_YacL-like"/>
    <property type="match status" value="1"/>
</dbReference>
<gene>
    <name evidence="7" type="ORF">VF00_C0001G0192</name>
</gene>
<keyword evidence="5" id="KW-0812">Transmembrane</keyword>
<dbReference type="SUPFAM" id="SSF88723">
    <property type="entry name" value="PIN domain-like"/>
    <property type="match status" value="1"/>
</dbReference>
<dbReference type="GO" id="GO:0016787">
    <property type="term" value="F:hydrolase activity"/>
    <property type="evidence" value="ECO:0007669"/>
    <property type="project" value="UniProtKB-KW"/>
</dbReference>
<keyword evidence="3" id="KW-0378">Hydrolase</keyword>
<comment type="caution">
    <text evidence="7">The sequence shown here is derived from an EMBL/GenBank/DDBJ whole genome shotgun (WGS) entry which is preliminary data.</text>
</comment>
<evidence type="ECO:0000256" key="2">
    <source>
        <dbReference type="ARBA" id="ARBA00022722"/>
    </source>
</evidence>
<evidence type="ECO:0000313" key="8">
    <source>
        <dbReference type="Proteomes" id="UP000034913"/>
    </source>
</evidence>
<dbReference type="Pfam" id="PF01938">
    <property type="entry name" value="TRAM"/>
    <property type="match status" value="1"/>
</dbReference>
<evidence type="ECO:0000313" key="7">
    <source>
        <dbReference type="EMBL" id="KKW27257.1"/>
    </source>
</evidence>
<dbReference type="Pfam" id="PF13638">
    <property type="entry name" value="PIN_4"/>
    <property type="match status" value="1"/>
</dbReference>
<dbReference type="PANTHER" id="PTHR11603:SF147">
    <property type="entry name" value="MEMBRANE PROTEIN"/>
    <property type="match status" value="1"/>
</dbReference>
<organism evidence="7 8">
    <name type="scientific">candidate division Kazan bacterium GW2011_GWB1_52_7</name>
    <dbReference type="NCBI Taxonomy" id="1620414"/>
    <lineage>
        <taxon>Bacteria</taxon>
        <taxon>Bacteria division Kazan-3B-28</taxon>
    </lineage>
</organism>
<accession>A0A0G1ZH53</accession>
<keyword evidence="4" id="KW-0460">Magnesium</keyword>
<feature type="transmembrane region" description="Helical" evidence="5">
    <location>
        <begin position="62"/>
        <end position="80"/>
    </location>
</feature>
<evidence type="ECO:0000256" key="4">
    <source>
        <dbReference type="ARBA" id="ARBA00022842"/>
    </source>
</evidence>
<comment type="cofactor">
    <cofactor evidence="1">
        <name>Mg(2+)</name>
        <dbReference type="ChEBI" id="CHEBI:18420"/>
    </cofactor>
</comment>
<feature type="domain" description="TRAM" evidence="6">
    <location>
        <begin position="250"/>
        <end position="311"/>
    </location>
</feature>
<reference evidence="7 8" key="1">
    <citation type="journal article" date="2015" name="Nature">
        <title>rRNA introns, odd ribosomes, and small enigmatic genomes across a large radiation of phyla.</title>
        <authorList>
            <person name="Brown C.T."/>
            <person name="Hug L.A."/>
            <person name="Thomas B.C."/>
            <person name="Sharon I."/>
            <person name="Castelle C.J."/>
            <person name="Singh A."/>
            <person name="Wilkins M.J."/>
            <person name="Williams K.H."/>
            <person name="Banfield J.F."/>
        </authorList>
    </citation>
    <scope>NUCLEOTIDE SEQUENCE [LARGE SCALE GENOMIC DNA]</scope>
</reference>
<evidence type="ECO:0000259" key="6">
    <source>
        <dbReference type="PROSITE" id="PS50926"/>
    </source>
</evidence>
<dbReference type="SMART" id="SM00670">
    <property type="entry name" value="PINc"/>
    <property type="match status" value="1"/>
</dbReference>
<feature type="transmembrane region" description="Helical" evidence="5">
    <location>
        <begin position="30"/>
        <end position="50"/>
    </location>
</feature>
<dbReference type="Gene3D" id="3.40.50.1010">
    <property type="entry name" value="5'-nuclease"/>
    <property type="match status" value="1"/>
</dbReference>
<evidence type="ECO:0000256" key="3">
    <source>
        <dbReference type="ARBA" id="ARBA00022801"/>
    </source>
</evidence>
<keyword evidence="5" id="KW-1133">Transmembrane helix</keyword>
<dbReference type="InterPro" id="IPR029060">
    <property type="entry name" value="PIN-like_dom_sf"/>
</dbReference>
<dbReference type="EMBL" id="LCRB01000001">
    <property type="protein sequence ID" value="KKW27257.1"/>
    <property type="molecule type" value="Genomic_DNA"/>
</dbReference>